<evidence type="ECO:0000256" key="1">
    <source>
        <dbReference type="ARBA" id="ARBA00009981"/>
    </source>
</evidence>
<gene>
    <name evidence="2" type="ORF">MFNKIFOF_00004</name>
</gene>
<dbReference type="Gene3D" id="1.10.1220.170">
    <property type="match status" value="1"/>
</dbReference>
<dbReference type="EMBL" id="MT631716">
    <property type="protein sequence ID" value="QNO58183.1"/>
    <property type="molecule type" value="Genomic_DNA"/>
</dbReference>
<dbReference type="InterPro" id="IPR036165">
    <property type="entry name" value="YefM-like_sf"/>
</dbReference>
<evidence type="ECO:0008006" key="3">
    <source>
        <dbReference type="Google" id="ProtNLM"/>
    </source>
</evidence>
<name>A0A7G9ZD49_9EURY</name>
<reference evidence="2" key="1">
    <citation type="submission" date="2020-06" db="EMBL/GenBank/DDBJ databases">
        <title>Unique genomic features of the anaerobic methanotrophic archaea.</title>
        <authorList>
            <person name="Chadwick G.L."/>
            <person name="Skennerton C.T."/>
            <person name="Laso-Perez R."/>
            <person name="Leu A.O."/>
            <person name="Speth D.R."/>
            <person name="Yu H."/>
            <person name="Morgan-Lang C."/>
            <person name="Hatzenpichler R."/>
            <person name="Goudeau D."/>
            <person name="Malmstrom R."/>
            <person name="Brazelton W.J."/>
            <person name="Woyke T."/>
            <person name="Hallam S.J."/>
            <person name="Tyson G.W."/>
            <person name="Wegener G."/>
            <person name="Boetius A."/>
            <person name="Orphan V."/>
        </authorList>
    </citation>
    <scope>NUCLEOTIDE SEQUENCE</scope>
</reference>
<protein>
    <recommendedName>
        <fullName evidence="3">Antitoxin</fullName>
    </recommendedName>
</protein>
<dbReference type="AlphaFoldDB" id="A0A7G9ZD49"/>
<comment type="similarity">
    <text evidence="1">Belongs to the phD/YefM antitoxin family.</text>
</comment>
<accession>A0A7G9ZD49</accession>
<sequence>MPPAKVDCKVFLKKLFLKVFEEPEAVFSPKQTILWKRMRYQKNNYFLITQSLNIVQSNSYYKDMNEVVAFGEHKARWVTISLDEYESMKSTIDVLSDPELMEQIKESREDFKAGRFKTLQNLLKESKGKD</sequence>
<organism evidence="2">
    <name type="scientific">Candidatus Methanophaga sp. ANME-1 ERB7</name>
    <dbReference type="NCBI Taxonomy" id="2759913"/>
    <lineage>
        <taxon>Archaea</taxon>
        <taxon>Methanobacteriati</taxon>
        <taxon>Methanobacteriota</taxon>
        <taxon>Stenosarchaea group</taxon>
        <taxon>Methanomicrobia</taxon>
        <taxon>Candidatus Methanophagales</taxon>
        <taxon>Candidatus Methanophagaceae</taxon>
        <taxon>Candidatus Methanophaga</taxon>
    </lineage>
</organism>
<evidence type="ECO:0000313" key="2">
    <source>
        <dbReference type="EMBL" id="QNO58183.1"/>
    </source>
</evidence>
<proteinExistence type="inferred from homology"/>
<dbReference type="SUPFAM" id="SSF143120">
    <property type="entry name" value="YefM-like"/>
    <property type="match status" value="1"/>
</dbReference>